<gene>
    <name evidence="2" type="ORF">RM863_16250</name>
</gene>
<feature type="region of interest" description="Disordered" evidence="1">
    <location>
        <begin position="1"/>
        <end position="20"/>
    </location>
</feature>
<dbReference type="EMBL" id="JAVRFF010000017">
    <property type="protein sequence ID" value="MDT0473681.1"/>
    <property type="molecule type" value="Genomic_DNA"/>
</dbReference>
<reference evidence="2" key="1">
    <citation type="submission" date="2024-05" db="EMBL/GenBank/DDBJ databases">
        <title>30 novel species of actinomycetes from the DSMZ collection.</title>
        <authorList>
            <person name="Nouioui I."/>
        </authorList>
    </citation>
    <scope>NUCLEOTIDE SEQUENCE</scope>
    <source>
        <strain evidence="2">DSM 41014</strain>
    </source>
</reference>
<organism evidence="2 3">
    <name type="scientific">Streptomyces hintoniae</name>
    <dbReference type="NCBI Taxonomy" id="3075521"/>
    <lineage>
        <taxon>Bacteria</taxon>
        <taxon>Bacillati</taxon>
        <taxon>Actinomycetota</taxon>
        <taxon>Actinomycetes</taxon>
        <taxon>Kitasatosporales</taxon>
        <taxon>Streptomycetaceae</taxon>
        <taxon>Streptomyces</taxon>
    </lineage>
</organism>
<comment type="caution">
    <text evidence="2">The sequence shown here is derived from an EMBL/GenBank/DDBJ whole genome shotgun (WGS) entry which is preliminary data.</text>
</comment>
<keyword evidence="3" id="KW-1185">Reference proteome</keyword>
<protein>
    <recommendedName>
        <fullName evidence="4">SapB/AmfS family lantipeptide</fullName>
    </recommendedName>
</protein>
<evidence type="ECO:0000313" key="2">
    <source>
        <dbReference type="EMBL" id="MDT0473681.1"/>
    </source>
</evidence>
<evidence type="ECO:0000256" key="1">
    <source>
        <dbReference type="SAM" id="MobiDB-lite"/>
    </source>
</evidence>
<dbReference type="RefSeq" id="WP_280903215.1">
    <property type="nucleotide sequence ID" value="NZ_JAVRFF010000017.1"/>
</dbReference>
<dbReference type="Proteomes" id="UP001180489">
    <property type="component" value="Unassembled WGS sequence"/>
</dbReference>
<evidence type="ECO:0008006" key="4">
    <source>
        <dbReference type="Google" id="ProtNLM"/>
    </source>
</evidence>
<proteinExistence type="predicted"/>
<feature type="compositionally biased region" description="Polar residues" evidence="1">
    <location>
        <begin position="1"/>
        <end position="14"/>
    </location>
</feature>
<accession>A0ABU2UK94</accession>
<name>A0ABU2UK94_9ACTN</name>
<evidence type="ECO:0000313" key="3">
    <source>
        <dbReference type="Proteomes" id="UP001180489"/>
    </source>
</evidence>
<sequence length="49" mass="5151">MHPVLQLQTMSSADESAALPPTITTSDSSLSVIFCDSNTTWVAPDDLGV</sequence>